<comment type="function">
    <text evidence="5">Part of a binding-protein-dependent transport system for aliphatic sulfonates. Putative binding protein.</text>
</comment>
<dbReference type="Proteomes" id="UP001336250">
    <property type="component" value="Unassembled WGS sequence"/>
</dbReference>
<dbReference type="GO" id="GO:0042626">
    <property type="term" value="F:ATPase-coupled transmembrane transporter activity"/>
    <property type="evidence" value="ECO:0007669"/>
    <property type="project" value="InterPro"/>
</dbReference>
<dbReference type="InterPro" id="IPR010067">
    <property type="entry name" value="ABC_SsuA_sub-bd"/>
</dbReference>
<keyword evidence="4 7" id="KW-0732">Signal</keyword>
<evidence type="ECO:0000256" key="7">
    <source>
        <dbReference type="SAM" id="SignalP"/>
    </source>
</evidence>
<dbReference type="EMBL" id="JAZIBG010000019">
    <property type="protein sequence ID" value="MEF7613564.1"/>
    <property type="molecule type" value="Genomic_DNA"/>
</dbReference>
<dbReference type="Pfam" id="PF09084">
    <property type="entry name" value="NMT1"/>
    <property type="match status" value="1"/>
</dbReference>
<dbReference type="Gene3D" id="3.40.190.10">
    <property type="entry name" value="Periplasmic binding protein-like II"/>
    <property type="match status" value="2"/>
</dbReference>
<dbReference type="AlphaFoldDB" id="A0AAW9QDR4"/>
<accession>A0AAW9QDR4</accession>
<dbReference type="GO" id="GO:0042597">
    <property type="term" value="C:periplasmic space"/>
    <property type="evidence" value="ECO:0007669"/>
    <property type="project" value="UniProtKB-SubCell"/>
</dbReference>
<dbReference type="NCBIfam" id="NF008588">
    <property type="entry name" value="PRK11553.1"/>
    <property type="match status" value="1"/>
</dbReference>
<comment type="subcellular location">
    <subcellularLocation>
        <location evidence="1">Periplasm</location>
    </subcellularLocation>
</comment>
<evidence type="ECO:0000256" key="5">
    <source>
        <dbReference type="ARBA" id="ARBA00055538"/>
    </source>
</evidence>
<dbReference type="FunFam" id="3.40.190.10:FF:000050">
    <property type="entry name" value="Sulfonate ABC transporter substrate-binding protein"/>
    <property type="match status" value="1"/>
</dbReference>
<dbReference type="SUPFAM" id="SSF53850">
    <property type="entry name" value="Periplasmic binding protein-like II"/>
    <property type="match status" value="1"/>
</dbReference>
<protein>
    <recommendedName>
        <fullName evidence="6">Putative aliphatic sulfonates-binding protein</fullName>
    </recommendedName>
</protein>
<proteinExistence type="inferred from homology"/>
<evidence type="ECO:0000256" key="2">
    <source>
        <dbReference type="ARBA" id="ARBA00010742"/>
    </source>
</evidence>
<sequence>MASQQPLFARRRAVLGALAASFVAAGAAHAQGSPGELRIGFQKGSFTLVLLKSLGLLDKHLPGTPVRWVEFPAGPQLLEALAVGSVEFGAVGDSPPVFAQAAGKDLFYVGTEPAKPLASALLVKPGSAITSLAGLKGKRIAAQKGSSAHYLLVQAVKKGGLQWSDITPVYLPPADARAAFEKGAVDAWAIWDPYYAAAEVGGNVRVLATGQGLSSNTSFYLASRGLTQREADLAALFAALTATDAWAQANRKEAAQRFADFAGLGLATVHRVLERRPPSPVGPLTPAIVADQQRVADAFAQLGLIPKPIRVADIVWQPGGAKLAAR</sequence>
<feature type="chain" id="PRO_5043398738" description="Putative aliphatic sulfonates-binding protein" evidence="7">
    <location>
        <begin position="31"/>
        <end position="326"/>
    </location>
</feature>
<dbReference type="GO" id="GO:0016020">
    <property type="term" value="C:membrane"/>
    <property type="evidence" value="ECO:0007669"/>
    <property type="project" value="InterPro"/>
</dbReference>
<feature type="signal peptide" evidence="7">
    <location>
        <begin position="1"/>
        <end position="30"/>
    </location>
</feature>
<evidence type="ECO:0000313" key="9">
    <source>
        <dbReference type="EMBL" id="MEF7613564.1"/>
    </source>
</evidence>
<dbReference type="PANTHER" id="PTHR30024">
    <property type="entry name" value="ALIPHATIC SULFONATES-BINDING PROTEIN-RELATED"/>
    <property type="match status" value="1"/>
</dbReference>
<evidence type="ECO:0000256" key="1">
    <source>
        <dbReference type="ARBA" id="ARBA00004418"/>
    </source>
</evidence>
<evidence type="ECO:0000256" key="4">
    <source>
        <dbReference type="ARBA" id="ARBA00022729"/>
    </source>
</evidence>
<dbReference type="RefSeq" id="WP_332288507.1">
    <property type="nucleotide sequence ID" value="NZ_JAZIBG010000019.1"/>
</dbReference>
<evidence type="ECO:0000313" key="10">
    <source>
        <dbReference type="Proteomes" id="UP001336250"/>
    </source>
</evidence>
<evidence type="ECO:0000259" key="8">
    <source>
        <dbReference type="SMART" id="SM00062"/>
    </source>
</evidence>
<keyword evidence="3" id="KW-0813">Transport</keyword>
<reference evidence="9 10" key="1">
    <citation type="submission" date="2024-02" db="EMBL/GenBank/DDBJ databases">
        <title>Genome sequence of Aquincola sp. MAHUQ-54.</title>
        <authorList>
            <person name="Huq M.A."/>
        </authorList>
    </citation>
    <scope>NUCLEOTIDE SEQUENCE [LARGE SCALE GENOMIC DNA]</scope>
    <source>
        <strain evidence="9 10">MAHUQ-54</strain>
    </source>
</reference>
<evidence type="ECO:0000256" key="3">
    <source>
        <dbReference type="ARBA" id="ARBA00022448"/>
    </source>
</evidence>
<dbReference type="InterPro" id="IPR001638">
    <property type="entry name" value="Solute-binding_3/MltF_N"/>
</dbReference>
<dbReference type="NCBIfam" id="TIGR01728">
    <property type="entry name" value="SsuA_fam"/>
    <property type="match status" value="1"/>
</dbReference>
<dbReference type="PANTHER" id="PTHR30024:SF42">
    <property type="entry name" value="ALIPHATIC SULFONATES-BINDING PROTEIN-RELATED"/>
    <property type="match status" value="1"/>
</dbReference>
<comment type="similarity">
    <text evidence="2">Belongs to the bacterial solute-binding protein SsuA/TauA family.</text>
</comment>
<feature type="domain" description="Solute-binding protein family 3/N-terminal" evidence="8">
    <location>
        <begin position="36"/>
        <end position="257"/>
    </location>
</feature>
<name>A0AAW9QDR4_9BURK</name>
<organism evidence="9 10">
    <name type="scientific">Aquincola agrisoli</name>
    <dbReference type="NCBI Taxonomy" id="3119538"/>
    <lineage>
        <taxon>Bacteria</taxon>
        <taxon>Pseudomonadati</taxon>
        <taxon>Pseudomonadota</taxon>
        <taxon>Betaproteobacteria</taxon>
        <taxon>Burkholderiales</taxon>
        <taxon>Sphaerotilaceae</taxon>
        <taxon>Aquincola</taxon>
    </lineage>
</organism>
<comment type="caution">
    <text evidence="9">The sequence shown here is derived from an EMBL/GenBank/DDBJ whole genome shotgun (WGS) entry which is preliminary data.</text>
</comment>
<dbReference type="InterPro" id="IPR015168">
    <property type="entry name" value="SsuA/THI5"/>
</dbReference>
<keyword evidence="10" id="KW-1185">Reference proteome</keyword>
<gene>
    <name evidence="9" type="ORF">V4F39_06530</name>
</gene>
<dbReference type="SMART" id="SM00062">
    <property type="entry name" value="PBPb"/>
    <property type="match status" value="1"/>
</dbReference>
<evidence type="ECO:0000256" key="6">
    <source>
        <dbReference type="ARBA" id="ARBA00070228"/>
    </source>
</evidence>